<dbReference type="InterPro" id="IPR006084">
    <property type="entry name" value="XPG/Rad2"/>
</dbReference>
<evidence type="ECO:0000256" key="10">
    <source>
        <dbReference type="ARBA" id="ARBA00022839"/>
    </source>
</evidence>
<keyword evidence="6" id="KW-0255">Endonuclease</keyword>
<keyword evidence="13" id="KW-0234">DNA repair</keyword>
<dbReference type="PRINTS" id="PR00853">
    <property type="entry name" value="XPGRADSUPER"/>
</dbReference>
<dbReference type="SUPFAM" id="SSF88723">
    <property type="entry name" value="PIN domain-like"/>
    <property type="match status" value="1"/>
</dbReference>
<sequence length="693" mass="77346">MALKRINKELLDLGRDPPSSCSAGPTGDNMFNWQATIMGPSQSPYDGGVFFLNIVFPTDYPFKPPKVSFQTKIYHPNINANGSICLDILKDQWSPALTISKVLLSICSMLTDPNADDPLSPEIAHLYKVDRQRYEATAKEWTRKYAIFLNYAIFQIKAMISIKVKPFVVFDGGPLGAKQHTETNRDESRAKNLEIALKLESQGKKTQARQAFSKCVDITPRMAYELIKVLLSLKVDYIVAPYEADAQMYHLERLGIVDGIITEDSDLLVFGAKKVIFKLRQDGSCDEVSRDRFGMAMLSGCDYLKSLPGVGLKKAFDAVRRGGETFDMAMRKVPEEYKFKFKLADLAFLHQRIWCPIERRIKPLNPLPDDLIGNEEINDWIGSDMPDELAEGIAMGDVCPVSKELFISSGATATSYKPMSNHNAIDGKRPPQKSLFEFFEKRPAGTGSNSGRKTLTRAIAESDVSKKLPLSAKKATPRAQKENVCSPYFSAIAGTSNPTKRKSDKVETPRKALPSKQKPAVHVSSPISIVEELVSSPISTVQKAVEFDDYEGFETPSRRDNVKKQRLSSADVFSPSQRLEKQLDDADKLKAEDSLCRDSQDEDDDEVEYLGNTSIKSTETITKNWWDRFSFDKNKLSQSQSSAATSISITSSPPPEEATQSTPFSSFSTHSQPESTIPKSSSYRKLMNFAYRP</sequence>
<dbReference type="InterPro" id="IPR006085">
    <property type="entry name" value="XPG_DNA_repair_N"/>
</dbReference>
<keyword evidence="9" id="KW-0378">Hydrolase</keyword>
<dbReference type="CDD" id="cd23792">
    <property type="entry name" value="UBCc_UBE2D"/>
    <property type="match status" value="1"/>
</dbReference>
<gene>
    <name evidence="18" type="ORF">E3Q22_02342</name>
</gene>
<dbReference type="SMART" id="SM00212">
    <property type="entry name" value="UBCc"/>
    <property type="match status" value="1"/>
</dbReference>
<evidence type="ECO:0000256" key="6">
    <source>
        <dbReference type="ARBA" id="ARBA00022759"/>
    </source>
</evidence>
<feature type="compositionally biased region" description="Polar residues" evidence="16">
    <location>
        <begin position="658"/>
        <end position="683"/>
    </location>
</feature>
<dbReference type="InterPro" id="IPR006086">
    <property type="entry name" value="XPG-I_dom"/>
</dbReference>
<keyword evidence="11" id="KW-0067">ATP-binding</keyword>
<dbReference type="InterPro" id="IPR029060">
    <property type="entry name" value="PIN-like_dom_sf"/>
</dbReference>
<evidence type="ECO:0000256" key="3">
    <source>
        <dbReference type="ARBA" id="ARBA00022679"/>
    </source>
</evidence>
<keyword evidence="7" id="KW-0227">DNA damage</keyword>
<keyword evidence="3" id="KW-0808">Transferase</keyword>
<feature type="active site" description="Glycyl thioester intermediate" evidence="15">
    <location>
        <position position="85"/>
    </location>
</feature>
<feature type="region of interest" description="Disordered" evidence="16">
    <location>
        <begin position="552"/>
        <end position="610"/>
    </location>
</feature>
<dbReference type="GO" id="GO:0046872">
    <property type="term" value="F:metal ion binding"/>
    <property type="evidence" value="ECO:0007669"/>
    <property type="project" value="InterPro"/>
</dbReference>
<dbReference type="InterPro" id="IPR044752">
    <property type="entry name" value="PIN-like_EXO1"/>
</dbReference>
<evidence type="ECO:0000256" key="12">
    <source>
        <dbReference type="ARBA" id="ARBA00023125"/>
    </source>
</evidence>
<dbReference type="Gene3D" id="3.10.110.10">
    <property type="entry name" value="Ubiquitin Conjugating Enzyme"/>
    <property type="match status" value="1"/>
</dbReference>
<dbReference type="PANTHER" id="PTHR11081:SF65">
    <property type="entry name" value="DNA DAMAGE-INDUCIBLE PROTEIN DIN7-RELATED"/>
    <property type="match status" value="1"/>
</dbReference>
<keyword evidence="10" id="KW-0269">Exonuclease</keyword>
<feature type="compositionally biased region" description="Basic and acidic residues" evidence="16">
    <location>
        <begin position="578"/>
        <end position="599"/>
    </location>
</feature>
<dbReference type="GO" id="GO:0017108">
    <property type="term" value="F:5'-flap endonuclease activity"/>
    <property type="evidence" value="ECO:0007669"/>
    <property type="project" value="TreeGrafter"/>
</dbReference>
<dbReference type="GO" id="GO:0003677">
    <property type="term" value="F:DNA binding"/>
    <property type="evidence" value="ECO:0007669"/>
    <property type="project" value="UniProtKB-KW"/>
</dbReference>
<dbReference type="InterPro" id="IPR036279">
    <property type="entry name" value="5-3_exonuclease_C_sf"/>
</dbReference>
<evidence type="ECO:0000256" key="14">
    <source>
        <dbReference type="ARBA" id="ARBA00023242"/>
    </source>
</evidence>
<protein>
    <recommendedName>
        <fullName evidence="2">E2 ubiquitin-conjugating enzyme</fullName>
        <ecNumber evidence="2">2.3.2.23</ecNumber>
    </recommendedName>
</protein>
<keyword evidence="12" id="KW-0238">DNA-binding</keyword>
<evidence type="ECO:0000256" key="8">
    <source>
        <dbReference type="ARBA" id="ARBA00022786"/>
    </source>
</evidence>
<dbReference type="SUPFAM" id="SSF54495">
    <property type="entry name" value="UBC-like"/>
    <property type="match status" value="1"/>
</dbReference>
<dbReference type="Pfam" id="PF00179">
    <property type="entry name" value="UQ_con"/>
    <property type="match status" value="1"/>
</dbReference>
<evidence type="ECO:0000256" key="4">
    <source>
        <dbReference type="ARBA" id="ARBA00022722"/>
    </source>
</evidence>
<dbReference type="InterPro" id="IPR016135">
    <property type="entry name" value="UBQ-conjugating_enzyme/RWD"/>
</dbReference>
<evidence type="ECO:0000256" key="7">
    <source>
        <dbReference type="ARBA" id="ARBA00022763"/>
    </source>
</evidence>
<dbReference type="GO" id="GO:0061631">
    <property type="term" value="F:ubiquitin conjugating enzyme activity"/>
    <property type="evidence" value="ECO:0007669"/>
    <property type="project" value="UniProtKB-EC"/>
</dbReference>
<evidence type="ECO:0000313" key="18">
    <source>
        <dbReference type="EMBL" id="TIB79694.1"/>
    </source>
</evidence>
<organism evidence="18 19">
    <name type="scientific">Wallemia mellicola</name>
    <dbReference type="NCBI Taxonomy" id="1708541"/>
    <lineage>
        <taxon>Eukaryota</taxon>
        <taxon>Fungi</taxon>
        <taxon>Dikarya</taxon>
        <taxon>Basidiomycota</taxon>
        <taxon>Wallemiomycotina</taxon>
        <taxon>Wallemiomycetes</taxon>
        <taxon>Wallemiales</taxon>
        <taxon>Wallemiaceae</taxon>
        <taxon>Wallemia</taxon>
    </lineage>
</organism>
<feature type="region of interest" description="Disordered" evidence="16">
    <location>
        <begin position="636"/>
        <end position="693"/>
    </location>
</feature>
<evidence type="ECO:0000259" key="17">
    <source>
        <dbReference type="PROSITE" id="PS50127"/>
    </source>
</evidence>
<evidence type="ECO:0000256" key="16">
    <source>
        <dbReference type="SAM" id="MobiDB-lite"/>
    </source>
</evidence>
<dbReference type="Proteomes" id="UP000310685">
    <property type="component" value="Unassembled WGS sequence"/>
</dbReference>
<dbReference type="PANTHER" id="PTHR11081">
    <property type="entry name" value="FLAP ENDONUCLEASE FAMILY MEMBER"/>
    <property type="match status" value="1"/>
</dbReference>
<comment type="subcellular location">
    <subcellularLocation>
        <location evidence="1">Nucleus</location>
    </subcellularLocation>
</comment>
<dbReference type="Pfam" id="PF00867">
    <property type="entry name" value="XPG_I"/>
    <property type="match status" value="1"/>
</dbReference>
<evidence type="ECO:0000313" key="19">
    <source>
        <dbReference type="Proteomes" id="UP000310685"/>
    </source>
</evidence>
<dbReference type="CDD" id="cd09857">
    <property type="entry name" value="PIN_EXO1"/>
    <property type="match status" value="1"/>
</dbReference>
<dbReference type="SUPFAM" id="SSF47807">
    <property type="entry name" value="5' to 3' exonuclease, C-terminal subdomain"/>
    <property type="match status" value="1"/>
</dbReference>
<evidence type="ECO:0000256" key="1">
    <source>
        <dbReference type="ARBA" id="ARBA00004123"/>
    </source>
</evidence>
<name>A0A4T0M9W9_9BASI</name>
<evidence type="ECO:0000256" key="13">
    <source>
        <dbReference type="ARBA" id="ARBA00023204"/>
    </source>
</evidence>
<dbReference type="GO" id="GO:0005524">
    <property type="term" value="F:ATP binding"/>
    <property type="evidence" value="ECO:0007669"/>
    <property type="project" value="UniProtKB-KW"/>
</dbReference>
<keyword evidence="4" id="KW-0540">Nuclease</keyword>
<dbReference type="FunFam" id="3.40.50.1010:FF:000111">
    <property type="entry name" value="Exonuclease 1"/>
    <property type="match status" value="1"/>
</dbReference>
<dbReference type="InterPro" id="IPR023313">
    <property type="entry name" value="UBQ-conjugating_AS"/>
</dbReference>
<reference evidence="18 19" key="1">
    <citation type="submission" date="2019-03" db="EMBL/GenBank/DDBJ databases">
        <title>Sequencing 25 genomes of Wallemia mellicola.</title>
        <authorList>
            <person name="Gostincar C."/>
        </authorList>
    </citation>
    <scope>NUCLEOTIDE SEQUENCE [LARGE SCALE GENOMIC DNA]</scope>
    <source>
        <strain evidence="18 19">EXF-6152</strain>
    </source>
</reference>
<comment type="caution">
    <text evidence="18">The sequence shown here is derived from an EMBL/GenBank/DDBJ whole genome shotgun (WGS) entry which is preliminary data.</text>
</comment>
<evidence type="ECO:0000256" key="2">
    <source>
        <dbReference type="ARBA" id="ARBA00012486"/>
    </source>
</evidence>
<dbReference type="EMBL" id="SPRC01000022">
    <property type="protein sequence ID" value="TIB79694.1"/>
    <property type="molecule type" value="Genomic_DNA"/>
</dbReference>
<keyword evidence="5" id="KW-0547">Nucleotide-binding</keyword>
<feature type="region of interest" description="Disordered" evidence="16">
    <location>
        <begin position="491"/>
        <end position="522"/>
    </location>
</feature>
<evidence type="ECO:0000256" key="11">
    <source>
        <dbReference type="ARBA" id="ARBA00022840"/>
    </source>
</evidence>
<dbReference type="PROSITE" id="PS00183">
    <property type="entry name" value="UBC_1"/>
    <property type="match status" value="1"/>
</dbReference>
<feature type="compositionally biased region" description="Low complexity" evidence="16">
    <location>
        <begin position="637"/>
        <end position="651"/>
    </location>
</feature>
<dbReference type="EC" id="2.3.2.23" evidence="2"/>
<accession>A0A4T0M9W9</accession>
<feature type="domain" description="UBC core" evidence="17">
    <location>
        <begin position="1"/>
        <end position="147"/>
    </location>
</feature>
<dbReference type="SMART" id="SM00484">
    <property type="entry name" value="XPGI"/>
    <property type="match status" value="1"/>
</dbReference>
<dbReference type="Gene3D" id="3.40.50.1010">
    <property type="entry name" value="5'-nuclease"/>
    <property type="match status" value="1"/>
</dbReference>
<dbReference type="Pfam" id="PF00752">
    <property type="entry name" value="XPG_N"/>
    <property type="match status" value="1"/>
</dbReference>
<evidence type="ECO:0000256" key="5">
    <source>
        <dbReference type="ARBA" id="ARBA00022741"/>
    </source>
</evidence>
<keyword evidence="14" id="KW-0539">Nucleus</keyword>
<dbReference type="FunFam" id="3.10.110.10:FF:000010">
    <property type="entry name" value="Ubiquitin-conjugating enzyme E2-16 kDa"/>
    <property type="match status" value="1"/>
</dbReference>
<proteinExistence type="predicted"/>
<dbReference type="AlphaFoldDB" id="A0A4T0M9W9"/>
<dbReference type="PROSITE" id="PS50127">
    <property type="entry name" value="UBC_2"/>
    <property type="match status" value="1"/>
</dbReference>
<dbReference type="GO" id="GO:0005634">
    <property type="term" value="C:nucleus"/>
    <property type="evidence" value="ECO:0007669"/>
    <property type="project" value="UniProtKB-SubCell"/>
</dbReference>
<keyword evidence="8" id="KW-0833">Ubl conjugation pathway</keyword>
<evidence type="ECO:0000256" key="9">
    <source>
        <dbReference type="ARBA" id="ARBA00022801"/>
    </source>
</evidence>
<dbReference type="Gene3D" id="1.10.150.20">
    <property type="entry name" value="5' to 3' exonuclease, C-terminal subdomain"/>
    <property type="match status" value="1"/>
</dbReference>
<dbReference type="GO" id="GO:0006281">
    <property type="term" value="P:DNA repair"/>
    <property type="evidence" value="ECO:0007669"/>
    <property type="project" value="UniProtKB-KW"/>
</dbReference>
<dbReference type="InterPro" id="IPR000608">
    <property type="entry name" value="UBC"/>
</dbReference>
<dbReference type="GO" id="GO:0004527">
    <property type="term" value="F:exonuclease activity"/>
    <property type="evidence" value="ECO:0007669"/>
    <property type="project" value="UniProtKB-KW"/>
</dbReference>
<evidence type="ECO:0000256" key="15">
    <source>
        <dbReference type="PROSITE-ProRule" id="PRU10133"/>
    </source>
</evidence>